<sequence>MEGMFQKMNDMIFPNGEADVRRDCQRVDALVNGKIQQNKLKGFVSGCKALLKISELDSDHRFVSSFITRSEGCISASEAYSVFSYLEGEANFYDTIALVSGKGVDVSEMLGNMPWIYSEGTTADEIPGGYGAFGLAVSNPIPTISVRASNYYLSRLRHRGRPVESKRLGSFSTDATPGNVDGYVLSVAGESLGTVYICPYHKRISRIAPQGFTLSD</sequence>
<dbReference type="STRING" id="364197.SAMN05216296_0060"/>
<dbReference type="AlphaFoldDB" id="A0A1H2DVJ4"/>
<dbReference type="Proteomes" id="UP000243232">
    <property type="component" value="Chromosome I"/>
</dbReference>
<keyword evidence="2" id="KW-1185">Reference proteome</keyword>
<gene>
    <name evidence="1" type="ORF">SAMN05216296_0060</name>
</gene>
<protein>
    <submittedName>
        <fullName evidence="1">Uncharacterized protein</fullName>
    </submittedName>
</protein>
<reference evidence="2" key="1">
    <citation type="submission" date="2016-10" db="EMBL/GenBank/DDBJ databases">
        <authorList>
            <person name="Varghese N."/>
            <person name="Submissions S."/>
        </authorList>
    </citation>
    <scope>NUCLEOTIDE SEQUENCE [LARGE SCALE GENOMIC DNA]</scope>
    <source>
        <strain evidence="2">DSM 17875</strain>
    </source>
</reference>
<organism evidence="1 2">
    <name type="scientific">Pseudomonas pohangensis</name>
    <dbReference type="NCBI Taxonomy" id="364197"/>
    <lineage>
        <taxon>Bacteria</taxon>
        <taxon>Pseudomonadati</taxon>
        <taxon>Pseudomonadota</taxon>
        <taxon>Gammaproteobacteria</taxon>
        <taxon>Pseudomonadales</taxon>
        <taxon>Pseudomonadaceae</taxon>
        <taxon>Pseudomonas</taxon>
    </lineage>
</organism>
<dbReference type="EMBL" id="LT629785">
    <property type="protein sequence ID" value="SDT86880.1"/>
    <property type="molecule type" value="Genomic_DNA"/>
</dbReference>
<name>A0A1H2DVJ4_9PSED</name>
<accession>A0A1H2DVJ4</accession>
<evidence type="ECO:0000313" key="2">
    <source>
        <dbReference type="Proteomes" id="UP000243232"/>
    </source>
</evidence>
<evidence type="ECO:0000313" key="1">
    <source>
        <dbReference type="EMBL" id="SDT86880.1"/>
    </source>
</evidence>
<proteinExistence type="predicted"/>